<gene>
    <name evidence="1" type="ORF">HKBW3S43_01201</name>
</gene>
<protein>
    <submittedName>
        <fullName evidence="1">Uncharacterized protein</fullName>
    </submittedName>
</protein>
<comment type="caution">
    <text evidence="1">The sequence shown here is derived from an EMBL/GenBank/DDBJ whole genome shotgun (WGS) entry which is preliminary data.</text>
</comment>
<proteinExistence type="predicted"/>
<reference evidence="1 2" key="1">
    <citation type="journal article" date="2020" name="Front. Microbiol.">
        <title>Single-cell genomics of novel Actinobacteria with the Wood-Ljungdahl pathway discovered in a serpentinizing system.</title>
        <authorList>
            <person name="Merino N."/>
            <person name="Kawai M."/>
            <person name="Boyd E.S."/>
            <person name="Colman D.R."/>
            <person name="McGlynn S.E."/>
            <person name="Nealson K.H."/>
            <person name="Kurokawa K."/>
            <person name="Hongoh Y."/>
        </authorList>
    </citation>
    <scope>NUCLEOTIDE SEQUENCE [LARGE SCALE GENOMIC DNA]</scope>
    <source>
        <strain evidence="1 2">S43</strain>
    </source>
</reference>
<name>A0A6V8PS04_9ACTN</name>
<dbReference type="AlphaFoldDB" id="A0A6V8PS04"/>
<dbReference type="RefSeq" id="WP_176226046.1">
    <property type="nucleotide sequence ID" value="NZ_BLRV01000007.1"/>
</dbReference>
<dbReference type="EMBL" id="BLSB01000097">
    <property type="protein sequence ID" value="GFP35409.1"/>
    <property type="molecule type" value="Genomic_DNA"/>
</dbReference>
<evidence type="ECO:0000313" key="1">
    <source>
        <dbReference type="EMBL" id="GFP35409.1"/>
    </source>
</evidence>
<organism evidence="1 2">
    <name type="scientific">Candidatus Hakubella thermalkaliphila</name>
    <dbReference type="NCBI Taxonomy" id="2754717"/>
    <lineage>
        <taxon>Bacteria</taxon>
        <taxon>Bacillati</taxon>
        <taxon>Actinomycetota</taxon>
        <taxon>Actinomycetota incertae sedis</taxon>
        <taxon>Candidatus Hakubellales</taxon>
        <taxon>Candidatus Hakubellaceae</taxon>
        <taxon>Candidatus Hakubella</taxon>
    </lineage>
</organism>
<evidence type="ECO:0000313" key="2">
    <source>
        <dbReference type="Proteomes" id="UP000576480"/>
    </source>
</evidence>
<sequence>MRRGAPRRMKIVLLFSREENCQKASDFNREMNGDRIQQSISYAGQFPYNTSCAPPYQVLFYSPDSLSAIGGGVQLFHVIN</sequence>
<accession>A0A6V8PS04</accession>
<dbReference type="Proteomes" id="UP000576480">
    <property type="component" value="Unassembled WGS sequence"/>
</dbReference>